<dbReference type="GO" id="GO:0006103">
    <property type="term" value="P:2-oxoglutarate metabolic process"/>
    <property type="evidence" value="ECO:0007669"/>
    <property type="project" value="TreeGrafter"/>
</dbReference>
<keyword evidence="8 16" id="KW-0560">Oxidoreductase</keyword>
<dbReference type="RefSeq" id="WP_342824116.1">
    <property type="nucleotide sequence ID" value="NZ_CP046146.1"/>
</dbReference>
<dbReference type="PRINTS" id="PR00368">
    <property type="entry name" value="FADPNR"/>
</dbReference>
<dbReference type="PROSITE" id="PS00076">
    <property type="entry name" value="PYRIDINE_REDOX_1"/>
    <property type="match status" value="1"/>
</dbReference>
<dbReference type="InterPro" id="IPR001100">
    <property type="entry name" value="Pyr_nuc-diS_OxRdtase"/>
</dbReference>
<evidence type="ECO:0000256" key="11">
    <source>
        <dbReference type="ARBA" id="ARBA00023284"/>
    </source>
</evidence>
<feature type="domain" description="Pyridine nucleotide-disulphide oxidoreductase dimerisation" evidence="17">
    <location>
        <begin position="350"/>
        <end position="458"/>
    </location>
</feature>
<dbReference type="PIRSF" id="PIRSF000350">
    <property type="entry name" value="Mercury_reductase_MerA"/>
    <property type="match status" value="1"/>
</dbReference>
<dbReference type="Proteomes" id="UP001219901">
    <property type="component" value="Chromosome"/>
</dbReference>
<comment type="catalytic activity">
    <reaction evidence="12 16">
        <text>N(6)-[(R)-dihydrolipoyl]-L-lysyl-[protein] + NAD(+) = N(6)-[(R)-lipoyl]-L-lysyl-[protein] + NADH + H(+)</text>
        <dbReference type="Rhea" id="RHEA:15045"/>
        <dbReference type="Rhea" id="RHEA-COMP:10474"/>
        <dbReference type="Rhea" id="RHEA-COMP:10475"/>
        <dbReference type="ChEBI" id="CHEBI:15378"/>
        <dbReference type="ChEBI" id="CHEBI:57540"/>
        <dbReference type="ChEBI" id="CHEBI:57945"/>
        <dbReference type="ChEBI" id="CHEBI:83099"/>
        <dbReference type="ChEBI" id="CHEBI:83100"/>
        <dbReference type="EC" id="1.8.1.4"/>
    </reaction>
</comment>
<evidence type="ECO:0000256" key="16">
    <source>
        <dbReference type="RuleBase" id="RU003692"/>
    </source>
</evidence>
<feature type="domain" description="FAD/NAD(P)-binding" evidence="18">
    <location>
        <begin position="6"/>
        <end position="329"/>
    </location>
</feature>
<comment type="similarity">
    <text evidence="2 16">Belongs to the class-I pyridine nucleotide-disulfide oxidoreductase family.</text>
</comment>
<keyword evidence="21" id="KW-1185">Reference proteome</keyword>
<dbReference type="PANTHER" id="PTHR22912:SF217">
    <property type="entry name" value="DIHYDROLIPOYL DEHYDROGENASE"/>
    <property type="match status" value="1"/>
</dbReference>
<evidence type="ECO:0000256" key="4">
    <source>
        <dbReference type="ARBA" id="ARBA00016961"/>
    </source>
</evidence>
<gene>
    <name evidence="20" type="primary">lpdA</name>
    <name evidence="19" type="ORF">GKO46_05755</name>
    <name evidence="20" type="ORF">GKO48_14000</name>
</gene>
<evidence type="ECO:0000313" key="21">
    <source>
        <dbReference type="Proteomes" id="UP001219901"/>
    </source>
</evidence>
<keyword evidence="6 16" id="KW-0285">Flavoprotein</keyword>
<dbReference type="InterPro" id="IPR004099">
    <property type="entry name" value="Pyr_nucl-diS_OxRdtase_dimer"/>
</dbReference>
<dbReference type="GO" id="GO:0050660">
    <property type="term" value="F:flavin adenine dinucleotide binding"/>
    <property type="evidence" value="ECO:0007669"/>
    <property type="project" value="InterPro"/>
</dbReference>
<dbReference type="Pfam" id="PF07992">
    <property type="entry name" value="Pyr_redox_2"/>
    <property type="match status" value="1"/>
</dbReference>
<evidence type="ECO:0000256" key="10">
    <source>
        <dbReference type="ARBA" id="ARBA00023157"/>
    </source>
</evidence>
<dbReference type="InterPro" id="IPR023753">
    <property type="entry name" value="FAD/NAD-binding_dom"/>
</dbReference>
<evidence type="ECO:0000256" key="6">
    <source>
        <dbReference type="ARBA" id="ARBA00022630"/>
    </source>
</evidence>
<dbReference type="GO" id="GO:0005737">
    <property type="term" value="C:cytoplasm"/>
    <property type="evidence" value="ECO:0007669"/>
    <property type="project" value="UniProtKB-SubCell"/>
</dbReference>
<dbReference type="InterPro" id="IPR012999">
    <property type="entry name" value="Pyr_OxRdtase_I_AS"/>
</dbReference>
<evidence type="ECO:0000259" key="17">
    <source>
        <dbReference type="Pfam" id="PF02852"/>
    </source>
</evidence>
<dbReference type="FunFam" id="3.30.390.30:FF:000001">
    <property type="entry name" value="Dihydrolipoyl dehydrogenase"/>
    <property type="match status" value="1"/>
</dbReference>
<evidence type="ECO:0000256" key="9">
    <source>
        <dbReference type="ARBA" id="ARBA00023027"/>
    </source>
</evidence>
<dbReference type="Gene3D" id="3.30.390.30">
    <property type="match status" value="1"/>
</dbReference>
<dbReference type="InterPro" id="IPR050151">
    <property type="entry name" value="Class-I_Pyr_Nuc-Dis_Oxidored"/>
</dbReference>
<evidence type="ECO:0000313" key="20">
    <source>
        <dbReference type="EMBL" id="WFG40667.1"/>
    </source>
</evidence>
<dbReference type="Pfam" id="PF02852">
    <property type="entry name" value="Pyr_redox_dim"/>
    <property type="match status" value="1"/>
</dbReference>
<evidence type="ECO:0000313" key="19">
    <source>
        <dbReference type="EMBL" id="MDG0866579.1"/>
    </source>
</evidence>
<evidence type="ECO:0000256" key="8">
    <source>
        <dbReference type="ARBA" id="ARBA00023002"/>
    </source>
</evidence>
<evidence type="ECO:0000256" key="2">
    <source>
        <dbReference type="ARBA" id="ARBA00007532"/>
    </source>
</evidence>
<feature type="active site" description="Proton acceptor" evidence="13">
    <location>
        <position position="448"/>
    </location>
</feature>
<evidence type="ECO:0000256" key="3">
    <source>
        <dbReference type="ARBA" id="ARBA00012608"/>
    </source>
</evidence>
<evidence type="ECO:0000256" key="15">
    <source>
        <dbReference type="PIRSR" id="PIRSR000350-4"/>
    </source>
</evidence>
<comment type="subcellular location">
    <subcellularLocation>
        <location evidence="1">Cytoplasm</location>
    </subcellularLocation>
</comment>
<dbReference type="InterPro" id="IPR006258">
    <property type="entry name" value="Lipoamide_DH"/>
</dbReference>
<evidence type="ECO:0000256" key="5">
    <source>
        <dbReference type="ARBA" id="ARBA00022490"/>
    </source>
</evidence>
<feature type="binding site" evidence="14">
    <location>
        <position position="273"/>
    </location>
    <ligand>
        <name>NAD(+)</name>
        <dbReference type="ChEBI" id="CHEBI:57540"/>
    </ligand>
</feature>
<dbReference type="InterPro" id="IPR036188">
    <property type="entry name" value="FAD/NAD-bd_sf"/>
</dbReference>
<dbReference type="SUPFAM" id="SSF51905">
    <property type="entry name" value="FAD/NAD(P)-binding domain"/>
    <property type="match status" value="1"/>
</dbReference>
<evidence type="ECO:0000256" key="13">
    <source>
        <dbReference type="PIRSR" id="PIRSR000350-2"/>
    </source>
</evidence>
<evidence type="ECO:0000256" key="14">
    <source>
        <dbReference type="PIRSR" id="PIRSR000350-3"/>
    </source>
</evidence>
<evidence type="ECO:0000259" key="18">
    <source>
        <dbReference type="Pfam" id="PF07992"/>
    </source>
</evidence>
<evidence type="ECO:0000256" key="12">
    <source>
        <dbReference type="ARBA" id="ARBA00049187"/>
    </source>
</evidence>
<feature type="binding site" evidence="14">
    <location>
        <begin position="320"/>
        <end position="323"/>
    </location>
    <ligand>
        <name>FAD</name>
        <dbReference type="ChEBI" id="CHEBI:57692"/>
    </ligand>
</feature>
<dbReference type="PANTHER" id="PTHR22912">
    <property type="entry name" value="DISULFIDE OXIDOREDUCTASE"/>
    <property type="match status" value="1"/>
</dbReference>
<dbReference type="PRINTS" id="PR00411">
    <property type="entry name" value="PNDRDTASEI"/>
</dbReference>
<dbReference type="EMBL" id="CP046147">
    <property type="protein sequence ID" value="WFG40667.1"/>
    <property type="molecule type" value="Genomic_DNA"/>
</dbReference>
<evidence type="ECO:0000313" key="22">
    <source>
        <dbReference type="Proteomes" id="UP001321249"/>
    </source>
</evidence>
<feature type="binding site" evidence="14">
    <location>
        <position position="58"/>
    </location>
    <ligand>
        <name>FAD</name>
        <dbReference type="ChEBI" id="CHEBI:57692"/>
    </ligand>
</feature>
<feature type="binding site" evidence="14">
    <location>
        <begin position="183"/>
        <end position="190"/>
    </location>
    <ligand>
        <name>NAD(+)</name>
        <dbReference type="ChEBI" id="CHEBI:57540"/>
    </ligand>
</feature>
<keyword evidence="10" id="KW-1015">Disulfide bond</keyword>
<feature type="disulfide bond" description="Redox-active" evidence="15">
    <location>
        <begin position="49"/>
        <end position="54"/>
    </location>
</feature>
<evidence type="ECO:0000256" key="7">
    <source>
        <dbReference type="ARBA" id="ARBA00022827"/>
    </source>
</evidence>
<dbReference type="NCBIfam" id="TIGR01350">
    <property type="entry name" value="lipoamide_DH"/>
    <property type="match status" value="1"/>
</dbReference>
<dbReference type="Gene3D" id="3.50.50.60">
    <property type="entry name" value="FAD/NAD(P)-binding domain"/>
    <property type="match status" value="2"/>
</dbReference>
<reference evidence="20" key="2">
    <citation type="journal article" date="2023" name="Nat. Commun.">
        <title>Cultivation of marine bacteria of the SAR202 clade.</title>
        <authorList>
            <person name="Lim Y."/>
            <person name="Seo J.H."/>
            <person name="Giovannoni S.J."/>
            <person name="Kang I."/>
            <person name="Cho J.C."/>
        </authorList>
    </citation>
    <scope>NUCLEOTIDE SEQUENCE</scope>
    <source>
        <strain evidence="20">JH1073</strain>
    </source>
</reference>
<dbReference type="InterPro" id="IPR016156">
    <property type="entry name" value="FAD/NAD-linked_Rdtase_dimer_sf"/>
</dbReference>
<dbReference type="EMBL" id="WMBE01000002">
    <property type="protein sequence ID" value="MDG0866579.1"/>
    <property type="molecule type" value="Genomic_DNA"/>
</dbReference>
<dbReference type="GO" id="GO:0004148">
    <property type="term" value="F:dihydrolipoyl dehydrogenase (NADH) activity"/>
    <property type="evidence" value="ECO:0007669"/>
    <property type="project" value="UniProtKB-EC"/>
</dbReference>
<keyword evidence="9 14" id="KW-0520">NAD</keyword>
<feature type="binding site" evidence="14">
    <location>
        <position position="314"/>
    </location>
    <ligand>
        <name>FAD</name>
        <dbReference type="ChEBI" id="CHEBI:57692"/>
    </ligand>
</feature>
<name>A0AAJ5ZL89_9CHLR</name>
<keyword evidence="7 14" id="KW-0274">FAD</keyword>
<dbReference type="AlphaFoldDB" id="A0AAJ5ZL89"/>
<keyword evidence="14" id="KW-0547">Nucleotide-binding</keyword>
<protein>
    <recommendedName>
        <fullName evidence="4 16">Dihydrolipoyl dehydrogenase</fullName>
        <ecNumber evidence="3 16">1.8.1.4</ecNumber>
    </recommendedName>
</protein>
<comment type="cofactor">
    <cofactor evidence="14 16">
        <name>FAD</name>
        <dbReference type="ChEBI" id="CHEBI:57692"/>
    </cofactor>
    <text evidence="14 16">Binds 1 FAD per subunit.</text>
</comment>
<organism evidence="20 21">
    <name type="scientific">Candidatus Lucifugimonas marina</name>
    <dbReference type="NCBI Taxonomy" id="3038979"/>
    <lineage>
        <taxon>Bacteria</taxon>
        <taxon>Bacillati</taxon>
        <taxon>Chloroflexota</taxon>
        <taxon>Dehalococcoidia</taxon>
        <taxon>SAR202 cluster</taxon>
        <taxon>Candidatus Lucifugimonadales</taxon>
        <taxon>Candidatus Lucifugimonadaceae</taxon>
        <taxon>Candidatus Lucifugimonas</taxon>
    </lineage>
</organism>
<dbReference type="EC" id="1.8.1.4" evidence="3 16"/>
<accession>A0AAJ5ZL89</accession>
<keyword evidence="11 16" id="KW-0676">Redox-active center</keyword>
<reference evidence="21 22" key="1">
    <citation type="submission" date="2019-11" db="EMBL/GenBank/DDBJ databases">
        <authorList>
            <person name="Cho J.-C."/>
        </authorList>
    </citation>
    <scope>NUCLEOTIDE SEQUENCE [LARGE SCALE GENOMIC DNA]</scope>
    <source>
        <strain evidence="20 21">JH1073</strain>
        <strain evidence="19 22">JH702</strain>
    </source>
</reference>
<proteinExistence type="inferred from homology"/>
<dbReference type="SUPFAM" id="SSF55424">
    <property type="entry name" value="FAD/NAD-linked reductases, dimerisation (C-terminal) domain"/>
    <property type="match status" value="1"/>
</dbReference>
<feature type="binding site" evidence="14">
    <location>
        <position position="206"/>
    </location>
    <ligand>
        <name>NAD(+)</name>
        <dbReference type="ChEBI" id="CHEBI:57540"/>
    </ligand>
</feature>
<keyword evidence="5" id="KW-0963">Cytoplasm</keyword>
<dbReference type="Proteomes" id="UP001321249">
    <property type="component" value="Unassembled WGS sequence"/>
</dbReference>
<evidence type="ECO:0000256" key="1">
    <source>
        <dbReference type="ARBA" id="ARBA00004496"/>
    </source>
</evidence>
<comment type="miscellaneous">
    <text evidence="16">The active site is a redox-active disulfide bond.</text>
</comment>
<reference evidence="21" key="3">
    <citation type="submission" date="2023-06" db="EMBL/GenBank/DDBJ databases">
        <title>Pangenomics reveal diversification of enzyme families and niche specialization in globally abundant SAR202 bacteria.</title>
        <authorList>
            <person name="Saw J.H.W."/>
        </authorList>
    </citation>
    <scope>NUCLEOTIDE SEQUENCE [LARGE SCALE GENOMIC DNA]</scope>
    <source>
        <strain evidence="21">JH1073</strain>
    </source>
</reference>
<sequence>MAETSFDLVVIGAGPGGYHAAIRGAQLGLSVAVVEKDDGTGIGGLGGVCLNWGCIPSKSLLKNAEVVNHLSHAEDWGIEVGEWSASMSKAVDRSRKVSKALTGGIGFLFKKNKITLVMGKATLKSSTQIEVEGGETLTAKNIVIATGARARSLPGLEIDGENIITARHALELREQPEAVAIIGASAIGCEFAYYFNSYGVNVKMFEMLGHLVPREDEEVSVELERQFGRQGIEFATSASVSGVEKKDGRLAVQYEVDGEKQEYICDKVLLGVGVQPNTDGIGLENVGITTAGPGFIEVDGNMRTNVSGVYAVGDVNGKLMLAHVAFDQGVVAAETIAGHEVEPIEDYVNMPRCTYAQPQIASIGLTEAQAREKGLNLKVGKVPFQVAGKSVAIGEPQGFVKVLTDDDTGEIVGAHIIGPEATELIAEVGMLQMLEGTNLELHKMTHAHPTLSEAVKEAGAAVTNEAIHF</sequence>